<reference evidence="7 8" key="1">
    <citation type="submission" date="2019-01" db="EMBL/GenBank/DDBJ databases">
        <authorList>
            <person name="Chen W.-M."/>
        </authorList>
    </citation>
    <scope>NUCLEOTIDE SEQUENCE [LARGE SCALE GENOMIC DNA]</scope>
    <source>
        <strain evidence="7 8">CCP-6</strain>
    </source>
</reference>
<evidence type="ECO:0000256" key="3">
    <source>
        <dbReference type="ARBA" id="ARBA00022989"/>
    </source>
</evidence>
<dbReference type="GO" id="GO:0009403">
    <property type="term" value="P:toxin biosynthetic process"/>
    <property type="evidence" value="ECO:0007669"/>
    <property type="project" value="InterPro"/>
</dbReference>
<dbReference type="PANTHER" id="PTHR36926">
    <property type="entry name" value="COLICIN V PRODUCTION PROTEIN"/>
    <property type="match status" value="1"/>
</dbReference>
<feature type="compositionally biased region" description="Basic and acidic residues" evidence="5">
    <location>
        <begin position="167"/>
        <end position="179"/>
    </location>
</feature>
<dbReference type="Proteomes" id="UP000282957">
    <property type="component" value="Unassembled WGS sequence"/>
</dbReference>
<keyword evidence="3 6" id="KW-1133">Transmembrane helix</keyword>
<evidence type="ECO:0000256" key="2">
    <source>
        <dbReference type="ARBA" id="ARBA00022692"/>
    </source>
</evidence>
<evidence type="ECO:0000256" key="1">
    <source>
        <dbReference type="ARBA" id="ARBA00004141"/>
    </source>
</evidence>
<dbReference type="PANTHER" id="PTHR36926:SF1">
    <property type="entry name" value="COLICIN V PRODUCTION PROTEIN"/>
    <property type="match status" value="1"/>
</dbReference>
<keyword evidence="8" id="KW-1185">Reference proteome</keyword>
<accession>A0A437MMB4</accession>
<organism evidence="7 8">
    <name type="scientific">Rhodovarius crocodyli</name>
    <dbReference type="NCBI Taxonomy" id="1979269"/>
    <lineage>
        <taxon>Bacteria</taxon>
        <taxon>Pseudomonadati</taxon>
        <taxon>Pseudomonadota</taxon>
        <taxon>Alphaproteobacteria</taxon>
        <taxon>Acetobacterales</taxon>
        <taxon>Roseomonadaceae</taxon>
        <taxon>Rhodovarius</taxon>
    </lineage>
</organism>
<dbReference type="Pfam" id="PF02674">
    <property type="entry name" value="Colicin_V"/>
    <property type="match status" value="1"/>
</dbReference>
<protein>
    <submittedName>
        <fullName evidence="7">CvpA family protein</fullName>
    </submittedName>
</protein>
<feature type="transmembrane region" description="Helical" evidence="6">
    <location>
        <begin position="29"/>
        <end position="48"/>
    </location>
</feature>
<gene>
    <name evidence="7" type="ORF">EOD42_01290</name>
</gene>
<dbReference type="InterPro" id="IPR003825">
    <property type="entry name" value="Colicin-V_CvpA"/>
</dbReference>
<feature type="region of interest" description="Disordered" evidence="5">
    <location>
        <begin position="159"/>
        <end position="186"/>
    </location>
</feature>
<evidence type="ECO:0000256" key="5">
    <source>
        <dbReference type="SAM" id="MobiDB-lite"/>
    </source>
</evidence>
<dbReference type="RefSeq" id="WP_127785244.1">
    <property type="nucleotide sequence ID" value="NZ_SACL01000001.1"/>
</dbReference>
<dbReference type="GO" id="GO:0016020">
    <property type="term" value="C:membrane"/>
    <property type="evidence" value="ECO:0007669"/>
    <property type="project" value="UniProtKB-SubCell"/>
</dbReference>
<name>A0A437MMB4_9PROT</name>
<feature type="transmembrane region" description="Helical" evidence="6">
    <location>
        <begin position="60"/>
        <end position="82"/>
    </location>
</feature>
<sequence length="186" mass="20285">MNWVDGVALGVLVLSGVMSFWRGFVRETLGIAAWVGAIVAGFALRPQIKPLFEHYIDPPWLADGLAVGAGFLVVLILLTFVVNTLANRVEDSALGGVDRSLGFVFGLVRGAFLIVLAYIIAGLFLPSTDRWPDAVREARGLPWVVQGAEAVAELLPPEYRPRIATPPERREPTQEDLLRPRVGSRT</sequence>
<dbReference type="OrthoDB" id="9806894at2"/>
<dbReference type="AlphaFoldDB" id="A0A437MMB4"/>
<proteinExistence type="predicted"/>
<evidence type="ECO:0000313" key="7">
    <source>
        <dbReference type="EMBL" id="RVT98773.1"/>
    </source>
</evidence>
<evidence type="ECO:0000313" key="8">
    <source>
        <dbReference type="Proteomes" id="UP000282957"/>
    </source>
</evidence>
<dbReference type="EMBL" id="SACL01000001">
    <property type="protein sequence ID" value="RVT98773.1"/>
    <property type="molecule type" value="Genomic_DNA"/>
</dbReference>
<evidence type="ECO:0000256" key="4">
    <source>
        <dbReference type="ARBA" id="ARBA00023136"/>
    </source>
</evidence>
<feature type="transmembrane region" description="Helical" evidence="6">
    <location>
        <begin position="102"/>
        <end position="125"/>
    </location>
</feature>
<comment type="caution">
    <text evidence="7">The sequence shown here is derived from an EMBL/GenBank/DDBJ whole genome shotgun (WGS) entry which is preliminary data.</text>
</comment>
<comment type="subcellular location">
    <subcellularLocation>
        <location evidence="1">Membrane</location>
        <topology evidence="1">Multi-pass membrane protein</topology>
    </subcellularLocation>
</comment>
<keyword evidence="4 6" id="KW-0472">Membrane</keyword>
<evidence type="ECO:0000256" key="6">
    <source>
        <dbReference type="SAM" id="Phobius"/>
    </source>
</evidence>
<dbReference type="InterPro" id="IPR052719">
    <property type="entry name" value="CvpA-like"/>
</dbReference>
<keyword evidence="2 6" id="KW-0812">Transmembrane</keyword>